<sequence length="649" mass="69464">MLIASLLVSLAAVPMADVSPFAVKPLPDGALEYSYDLTPLKSAGGSPDAVQVHGEAKVKAFLKRLPNTARLRVEPGAPWEVTAGRGVETGRLAISFAGVADNAIDSDNPLAIKKGAKLRPPLDPAEPKVLLSAEAVAWEVRQVELAALAAEEVDTEALRRELWNRVLAQAINRHQNSSGDVREGSLALAARVAAGAACLDGSKVPVNVRSDADASTATDAEISRLSSSADALVAPVPWSWRPELACAWIRMQVMSQPFERSRAGSAAVLLFLDMLVRDPKLGALWEKLRARRDKFLGTPATEPISLWKEKTKGEPARSLEGLNEFLESLPVDERVPPGLVGAAVTPFTKFLFELDGVERRDAFEELANALADGRVNPRLESWPAAREAQLAALCQPDAIKSIRFDGDWRDRLQGAFSNLQGSASEGRARGAGIEREDGERSKLEVRLLVPPSLEVEPLPELYARAASSLERLVQALQSEQLNGLQGRAFDGSSTGPVVTAAKTLIPRLHGLAALANPDTASAKEVAEGRRWSSAWRKDPALGRDVREAAASPVAMSSERAHAAVVGVSRRELAVSYGKPPKISVVGKSVDGVVFQPSEQRYIVPVLVTVGSSAGPRVKPMERAKLKSLIDGADRDAHQVEGAFAEALKN</sequence>
<dbReference type="Proteomes" id="UP000249061">
    <property type="component" value="Unassembled WGS sequence"/>
</dbReference>
<dbReference type="AlphaFoldDB" id="A0A2W5TCY1"/>
<feature type="signal peptide" evidence="1">
    <location>
        <begin position="1"/>
        <end position="16"/>
    </location>
</feature>
<comment type="caution">
    <text evidence="2">The sequence shown here is derived from an EMBL/GenBank/DDBJ whole genome shotgun (WGS) entry which is preliminary data.</text>
</comment>
<gene>
    <name evidence="2" type="ORF">DI536_14310</name>
</gene>
<evidence type="ECO:0000313" key="3">
    <source>
        <dbReference type="Proteomes" id="UP000249061"/>
    </source>
</evidence>
<proteinExistence type="predicted"/>
<feature type="chain" id="PRO_5015975987" evidence="1">
    <location>
        <begin position="17"/>
        <end position="649"/>
    </location>
</feature>
<organism evidence="2 3">
    <name type="scientific">Archangium gephyra</name>
    <dbReference type="NCBI Taxonomy" id="48"/>
    <lineage>
        <taxon>Bacteria</taxon>
        <taxon>Pseudomonadati</taxon>
        <taxon>Myxococcota</taxon>
        <taxon>Myxococcia</taxon>
        <taxon>Myxococcales</taxon>
        <taxon>Cystobacterineae</taxon>
        <taxon>Archangiaceae</taxon>
        <taxon>Archangium</taxon>
    </lineage>
</organism>
<accession>A0A2W5TCY1</accession>
<evidence type="ECO:0000313" key="2">
    <source>
        <dbReference type="EMBL" id="PZR12742.1"/>
    </source>
</evidence>
<keyword evidence="1" id="KW-0732">Signal</keyword>
<evidence type="ECO:0000256" key="1">
    <source>
        <dbReference type="SAM" id="SignalP"/>
    </source>
</evidence>
<name>A0A2W5TCY1_9BACT</name>
<dbReference type="EMBL" id="QFQP01000011">
    <property type="protein sequence ID" value="PZR12742.1"/>
    <property type="molecule type" value="Genomic_DNA"/>
</dbReference>
<reference evidence="2 3" key="1">
    <citation type="submission" date="2017-08" db="EMBL/GenBank/DDBJ databases">
        <title>Infants hospitalized years apart are colonized by the same room-sourced microbial strains.</title>
        <authorList>
            <person name="Brooks B."/>
            <person name="Olm M.R."/>
            <person name="Firek B.A."/>
            <person name="Baker R."/>
            <person name="Thomas B.C."/>
            <person name="Morowitz M.J."/>
            <person name="Banfield J.F."/>
        </authorList>
    </citation>
    <scope>NUCLEOTIDE SEQUENCE [LARGE SCALE GENOMIC DNA]</scope>
    <source>
        <strain evidence="2">S2_003_000_R2_14</strain>
    </source>
</reference>
<protein>
    <submittedName>
        <fullName evidence="2">Uncharacterized protein</fullName>
    </submittedName>
</protein>